<name>A0ABP0LQH8_9DINO</name>
<evidence type="ECO:0000313" key="2">
    <source>
        <dbReference type="EMBL" id="CAK9040299.1"/>
    </source>
</evidence>
<reference evidence="2 3" key="1">
    <citation type="submission" date="2024-02" db="EMBL/GenBank/DDBJ databases">
        <authorList>
            <person name="Chen Y."/>
            <person name="Shah S."/>
            <person name="Dougan E. K."/>
            <person name="Thang M."/>
            <person name="Chan C."/>
        </authorList>
    </citation>
    <scope>NUCLEOTIDE SEQUENCE [LARGE SCALE GENOMIC DNA]</scope>
</reference>
<accession>A0ABP0LQH8</accession>
<evidence type="ECO:0000256" key="1">
    <source>
        <dbReference type="SAM" id="MobiDB-lite"/>
    </source>
</evidence>
<dbReference type="EMBL" id="CAXAMM010017047">
    <property type="protein sequence ID" value="CAK9040299.1"/>
    <property type="molecule type" value="Genomic_DNA"/>
</dbReference>
<organism evidence="2 3">
    <name type="scientific">Durusdinium trenchii</name>
    <dbReference type="NCBI Taxonomy" id="1381693"/>
    <lineage>
        <taxon>Eukaryota</taxon>
        <taxon>Sar</taxon>
        <taxon>Alveolata</taxon>
        <taxon>Dinophyceae</taxon>
        <taxon>Suessiales</taxon>
        <taxon>Symbiodiniaceae</taxon>
        <taxon>Durusdinium</taxon>
    </lineage>
</organism>
<proteinExistence type="predicted"/>
<gene>
    <name evidence="2" type="ORF">SCF082_LOCUS23471</name>
</gene>
<feature type="region of interest" description="Disordered" evidence="1">
    <location>
        <begin position="118"/>
        <end position="154"/>
    </location>
</feature>
<keyword evidence="3" id="KW-1185">Reference proteome</keyword>
<protein>
    <submittedName>
        <fullName evidence="2">Mitochondrial</fullName>
    </submittedName>
</protein>
<dbReference type="Proteomes" id="UP001642464">
    <property type="component" value="Unassembled WGS sequence"/>
</dbReference>
<evidence type="ECO:0000313" key="3">
    <source>
        <dbReference type="Proteomes" id="UP001642464"/>
    </source>
</evidence>
<feature type="compositionally biased region" description="Basic and acidic residues" evidence="1">
    <location>
        <begin position="141"/>
        <end position="150"/>
    </location>
</feature>
<comment type="caution">
    <text evidence="2">The sequence shown here is derived from an EMBL/GenBank/DDBJ whole genome shotgun (WGS) entry which is preliminary data.</text>
</comment>
<sequence>MAQEAFPGRTNLFIDCASSISRPTHAEGVAPCLTPEHAIYSTHLERYLQAEDHLNLQGFFKTSLSDYTYNFLIENPALCQDLCGNSFTSTCFQSVFLTSLAIAPNSWKTIGSGALDAPKPGPSVLRRIRGKRPAPDYPGSHPREKKENKTKNARKTVTVKRARTNMKGYFRCCVYKWGKVRQRDQWSLVCAAAPIMARKVKELPNTMRRMLGMKTKFSARRCQNEAGTTTIVPSVLENAVADIVAEHIALGEECSYRFVKSALEVAIDQWNHAIEGIKAKSPEELVKLCELPPGTDDVESHLQEVETRMSRELLHVSVKATDNNFMFHAHRICRKAGLVNRSNSKPGRHLPPGHPQLQRVQEWVKVQLHRGHYDGRLLGNFDQIWSLNFSPARKTLQRADAPPDDLSRQMSLRRIRHCVERVLSQPFTEGMGDTESVVEVHKPKLTGGQVAHCPAEGYRIPRTLTSLSWADGTLGRGFITCRRDTLSERQREEANEALARWIYIAPLHSRTHIWSTDTFVEFLGFLELELRARRKQLSLPLSAKALILCDSASQHSLKKYKALKERWQKTNNCDILAGDSVNMQIPGGSGASGQPNDGFHQFIHLLNKAYCKAAVSWNDNILLRKRLDEISLSPQGSLSTKYFGSHSNLFYPPPSWTFYYYCTVLPIDQHHKHQAHCQHHEQLELEWSSGQHLLVLHIRSLPQIGHGT</sequence>